<keyword evidence="5" id="KW-1185">Reference proteome</keyword>
<dbReference type="Pfam" id="PF00293">
    <property type="entry name" value="NUDIX"/>
    <property type="match status" value="1"/>
</dbReference>
<dbReference type="Gene3D" id="3.90.79.10">
    <property type="entry name" value="Nucleoside Triphosphate Pyrophosphohydrolase"/>
    <property type="match status" value="1"/>
</dbReference>
<feature type="domain" description="Nudix hydrolase" evidence="3">
    <location>
        <begin position="258"/>
        <end position="371"/>
    </location>
</feature>
<proteinExistence type="predicted"/>
<dbReference type="Gene3D" id="2.20.70.10">
    <property type="match status" value="1"/>
</dbReference>
<dbReference type="PANTHER" id="PTHR43222">
    <property type="entry name" value="NUDIX HYDROLASE 23"/>
    <property type="match status" value="1"/>
</dbReference>
<dbReference type="AlphaFoldDB" id="A0AAP0EEC4"/>
<dbReference type="PROSITE" id="PS51462">
    <property type="entry name" value="NUDIX"/>
    <property type="match status" value="1"/>
</dbReference>
<feature type="chain" id="PRO_5042850392" description="Nudix hydrolase domain-containing protein" evidence="2">
    <location>
        <begin position="25"/>
        <end position="371"/>
    </location>
</feature>
<dbReference type="PANTHER" id="PTHR43222:SF2">
    <property type="entry name" value="NUDIX HYDROLASE 23, CHLOROPLASTIC"/>
    <property type="match status" value="1"/>
</dbReference>
<keyword evidence="2" id="KW-0732">Signal</keyword>
<dbReference type="EMBL" id="JBBNAE010000010">
    <property type="protein sequence ID" value="KAK9091699.1"/>
    <property type="molecule type" value="Genomic_DNA"/>
</dbReference>
<evidence type="ECO:0000256" key="2">
    <source>
        <dbReference type="SAM" id="SignalP"/>
    </source>
</evidence>
<reference evidence="4 5" key="1">
    <citation type="submission" date="2024-01" db="EMBL/GenBank/DDBJ databases">
        <title>Genome assemblies of Stephania.</title>
        <authorList>
            <person name="Yang L."/>
        </authorList>
    </citation>
    <scope>NUCLEOTIDE SEQUENCE [LARGE SCALE GENOMIC DNA]</scope>
    <source>
        <strain evidence="4">QJT</strain>
        <tissue evidence="4">Leaf</tissue>
    </source>
</reference>
<accession>A0AAP0EEC4</accession>
<dbReference type="InterPro" id="IPR029401">
    <property type="entry name" value="Nudix_N"/>
</dbReference>
<evidence type="ECO:0000313" key="4">
    <source>
        <dbReference type="EMBL" id="KAK9091699.1"/>
    </source>
</evidence>
<name>A0AAP0EEC4_9MAGN</name>
<sequence>MITVLLSAILLITISMKLPKTTMALRTSVKSDQFSECPYPCLPPPTMPVTTNCPPPPPPSPPHATPSPPPPPSSGYYPPSSWYYPPPSGYLPYYYPPPAYVNFYAPPPPNPILPYFPFYFKQPPPSPGYSSATHHRSTSVMLLARMLRVIQVIVYSSGVVLAPLQRWNLEPMKKNGFLLGVSTRSSSSTSRARASKLSVIRSESRADDLSASATKGLNLKQGIRFCQWCGAATKQGVPDGDDKMRTICTNCNKVSYQNPKMVVGCLLEHDGKILLCRRKIQPAYGLWTLPAGYMEIGESAVEGALRETWEEACADAEVVAPFAHLDIPLIGQYIEDLKNGKPKFHYGTIKKRAGTGPADISEYTFIDHLQR</sequence>
<feature type="signal peptide" evidence="2">
    <location>
        <begin position="1"/>
        <end position="24"/>
    </location>
</feature>
<gene>
    <name evidence="4" type="ORF">Sjap_024876</name>
</gene>
<comment type="caution">
    <text evidence="4">The sequence shown here is derived from an EMBL/GenBank/DDBJ whole genome shotgun (WGS) entry which is preliminary data.</text>
</comment>
<dbReference type="Proteomes" id="UP001417504">
    <property type="component" value="Unassembled WGS sequence"/>
</dbReference>
<dbReference type="SUPFAM" id="SSF55811">
    <property type="entry name" value="Nudix"/>
    <property type="match status" value="1"/>
</dbReference>
<evidence type="ECO:0000256" key="1">
    <source>
        <dbReference type="SAM" id="MobiDB-lite"/>
    </source>
</evidence>
<feature type="region of interest" description="Disordered" evidence="1">
    <location>
        <begin position="52"/>
        <end position="71"/>
    </location>
</feature>
<dbReference type="Pfam" id="PF14803">
    <property type="entry name" value="Zn_ribbon_Nudix"/>
    <property type="match status" value="1"/>
</dbReference>
<protein>
    <recommendedName>
        <fullName evidence="3">Nudix hydrolase domain-containing protein</fullName>
    </recommendedName>
</protein>
<evidence type="ECO:0000313" key="5">
    <source>
        <dbReference type="Proteomes" id="UP001417504"/>
    </source>
</evidence>
<dbReference type="InterPro" id="IPR000086">
    <property type="entry name" value="NUDIX_hydrolase_dom"/>
</dbReference>
<dbReference type="InterPro" id="IPR015797">
    <property type="entry name" value="NUDIX_hydrolase-like_dom_sf"/>
</dbReference>
<evidence type="ECO:0000259" key="3">
    <source>
        <dbReference type="PROSITE" id="PS51462"/>
    </source>
</evidence>
<organism evidence="4 5">
    <name type="scientific">Stephania japonica</name>
    <dbReference type="NCBI Taxonomy" id="461633"/>
    <lineage>
        <taxon>Eukaryota</taxon>
        <taxon>Viridiplantae</taxon>
        <taxon>Streptophyta</taxon>
        <taxon>Embryophyta</taxon>
        <taxon>Tracheophyta</taxon>
        <taxon>Spermatophyta</taxon>
        <taxon>Magnoliopsida</taxon>
        <taxon>Ranunculales</taxon>
        <taxon>Menispermaceae</taxon>
        <taxon>Menispermoideae</taxon>
        <taxon>Cissampelideae</taxon>
        <taxon>Stephania</taxon>
    </lineage>
</organism>